<dbReference type="InParanoid" id="G0NGK0"/>
<dbReference type="Proteomes" id="UP000008068">
    <property type="component" value="Unassembled WGS sequence"/>
</dbReference>
<keyword evidence="3" id="KW-1185">Reference proteome</keyword>
<evidence type="ECO:0000313" key="3">
    <source>
        <dbReference type="Proteomes" id="UP000008068"/>
    </source>
</evidence>
<sequence length="126" mass="13960">MIIRTDDLQRAILIFLNLKEIGQTFGNLEKCGFELRLTTLLVILLTTTMDFNRLAPHLRLNAMQPGQIPPGQQHLLGLQHAQQHAHLLQQQQQNRVMAGMGGGNARNVNGMPGQLPQLSTSTSSSR</sequence>
<evidence type="ECO:0000256" key="1">
    <source>
        <dbReference type="SAM" id="MobiDB-lite"/>
    </source>
</evidence>
<feature type="region of interest" description="Disordered" evidence="1">
    <location>
        <begin position="92"/>
        <end position="126"/>
    </location>
</feature>
<evidence type="ECO:0000313" key="2">
    <source>
        <dbReference type="EMBL" id="EGT60100.1"/>
    </source>
</evidence>
<protein>
    <submittedName>
        <fullName evidence="2">Uncharacterized protein</fullName>
    </submittedName>
</protein>
<organism evidence="3">
    <name type="scientific">Caenorhabditis brenneri</name>
    <name type="common">Nematode worm</name>
    <dbReference type="NCBI Taxonomy" id="135651"/>
    <lineage>
        <taxon>Eukaryota</taxon>
        <taxon>Metazoa</taxon>
        <taxon>Ecdysozoa</taxon>
        <taxon>Nematoda</taxon>
        <taxon>Chromadorea</taxon>
        <taxon>Rhabditida</taxon>
        <taxon>Rhabditina</taxon>
        <taxon>Rhabditomorpha</taxon>
        <taxon>Rhabditoidea</taxon>
        <taxon>Rhabditidae</taxon>
        <taxon>Peloderinae</taxon>
        <taxon>Caenorhabditis</taxon>
    </lineage>
</organism>
<gene>
    <name evidence="2" type="ORF">CAEBREN_16543</name>
</gene>
<dbReference type="HOGENOM" id="CLU_1983530_0_0_1"/>
<dbReference type="EMBL" id="GL379881">
    <property type="protein sequence ID" value="EGT60100.1"/>
    <property type="molecule type" value="Genomic_DNA"/>
</dbReference>
<name>G0NGK0_CAEBE</name>
<accession>G0NGK0</accession>
<dbReference type="AlphaFoldDB" id="G0NGK0"/>
<reference evidence="3" key="1">
    <citation type="submission" date="2011-07" db="EMBL/GenBank/DDBJ databases">
        <authorList>
            <consortium name="Caenorhabditis brenneri Sequencing and Analysis Consortium"/>
            <person name="Wilson R.K."/>
        </authorList>
    </citation>
    <scope>NUCLEOTIDE SEQUENCE [LARGE SCALE GENOMIC DNA]</scope>
    <source>
        <strain evidence="3">PB2801</strain>
    </source>
</reference>
<proteinExistence type="predicted"/>